<keyword evidence="2" id="KW-1185">Reference proteome</keyword>
<sequence>MVLNSPNFGGFDNINNWFIERDIEQVRKDAYEWLECKTKDARNIHVHETSVRWSEMYRLTYFDSVRFLIIDPMHCLFLGIAKWIVIRLWIEQGRLTQNDLKIMQNRAKLIEVPADIGRIPYKIDTGEGFSGFTTDQWKTFILVYATTITWDLLQESDRAILANFVRACNILVCRTISKDGLEEAHKRLLTMVKLIEKNYGPEKISPNLHLCLHICHCALDYGPLYAFWCYSYERMNGLLGSYHTSNRKIEPELLKTIQYNSLFDQSSSHAQEHQHLSACLSLITLKETTGSLAIQNEFDGIDYQNFLSMSRNVEEMAGTGFESFPGTFLNPKKLNTDLPNEILDLLVEYYSNAYERDFVTLSNIHIANTNAIPVLSKVNIYGRLQISSEVFGSSFSKRHIRSAKILSQFTHGNTKETYPRVVQFYFEHTIHLPEGSKNHALAFVRWYRPANDHNTRFHCRINDEVESCNIELWKKEFFEYSRDCIIPIHSILGRFVEGSFTIAVDR</sequence>
<dbReference type="PANTHER" id="PTHR46579">
    <property type="entry name" value="F5/8 TYPE C DOMAIN-CONTAINING PROTEIN-RELATED"/>
    <property type="match status" value="1"/>
</dbReference>
<dbReference type="VEuPathDB" id="FungiDB:RhiirFUN_020100"/>
<name>A0A2I1FX40_9GLOM</name>
<evidence type="ECO:0000313" key="2">
    <source>
        <dbReference type="Proteomes" id="UP000234323"/>
    </source>
</evidence>
<reference evidence="1 2" key="1">
    <citation type="submission" date="2015-10" db="EMBL/GenBank/DDBJ databases">
        <title>Genome analyses suggest a sexual origin of heterokaryosis in a supposedly ancient asexual fungus.</title>
        <authorList>
            <person name="Ropars J."/>
            <person name="Sedzielewska K."/>
            <person name="Noel J."/>
            <person name="Charron P."/>
            <person name="Farinelli L."/>
            <person name="Marton T."/>
            <person name="Kruger M."/>
            <person name="Pelin A."/>
            <person name="Brachmann A."/>
            <person name="Corradi N."/>
        </authorList>
    </citation>
    <scope>NUCLEOTIDE SEQUENCE [LARGE SCALE GENOMIC DNA]</scope>
    <source>
        <strain evidence="1 2">A4</strain>
    </source>
</reference>
<gene>
    <name evidence="1" type="ORF">RhiirA4_452040</name>
</gene>
<accession>A0A2I1FX40</accession>
<dbReference type="VEuPathDB" id="FungiDB:FUN_009384"/>
<proteinExistence type="predicted"/>
<organism evidence="1 2">
    <name type="scientific">Rhizophagus irregularis</name>
    <dbReference type="NCBI Taxonomy" id="588596"/>
    <lineage>
        <taxon>Eukaryota</taxon>
        <taxon>Fungi</taxon>
        <taxon>Fungi incertae sedis</taxon>
        <taxon>Mucoromycota</taxon>
        <taxon>Glomeromycotina</taxon>
        <taxon>Glomeromycetes</taxon>
        <taxon>Glomerales</taxon>
        <taxon>Glomeraceae</taxon>
        <taxon>Rhizophagus</taxon>
    </lineage>
</organism>
<evidence type="ECO:0000313" key="1">
    <source>
        <dbReference type="EMBL" id="PKY38938.1"/>
    </source>
</evidence>
<protein>
    <recommendedName>
        <fullName evidence="3">Transposase domain-containing protein</fullName>
    </recommendedName>
</protein>
<comment type="caution">
    <text evidence="1">The sequence shown here is derived from an EMBL/GenBank/DDBJ whole genome shotgun (WGS) entry which is preliminary data.</text>
</comment>
<dbReference type="EMBL" id="LLXI01000045">
    <property type="protein sequence ID" value="PKY38938.1"/>
    <property type="molecule type" value="Genomic_DNA"/>
</dbReference>
<dbReference type="Proteomes" id="UP000234323">
    <property type="component" value="Unassembled WGS sequence"/>
</dbReference>
<dbReference type="AlphaFoldDB" id="A0A2I1FX40"/>
<dbReference type="VEuPathDB" id="FungiDB:RhiirA1_398323"/>
<dbReference type="PANTHER" id="PTHR46579:SF2">
    <property type="entry name" value="C2H2-TYPE DOMAIN-CONTAINING PROTEIN"/>
    <property type="match status" value="1"/>
</dbReference>
<evidence type="ECO:0008006" key="3">
    <source>
        <dbReference type="Google" id="ProtNLM"/>
    </source>
</evidence>